<evidence type="ECO:0000313" key="3">
    <source>
        <dbReference type="EMBL" id="KYF98187.1"/>
    </source>
</evidence>
<evidence type="ECO:0000259" key="2">
    <source>
        <dbReference type="Pfam" id="PF13304"/>
    </source>
</evidence>
<feature type="domain" description="ATPase AAA-type core" evidence="2">
    <location>
        <begin position="290"/>
        <end position="362"/>
    </location>
</feature>
<dbReference type="Pfam" id="PF12476">
    <property type="entry name" value="DUF3696"/>
    <property type="match status" value="1"/>
</dbReference>
<dbReference type="InterPro" id="IPR014592">
    <property type="entry name" value="P-loop_UCP034888"/>
</dbReference>
<dbReference type="PANTHER" id="PTHR43581:SF2">
    <property type="entry name" value="EXCINUCLEASE ATPASE SUBUNIT"/>
    <property type="match status" value="1"/>
</dbReference>
<dbReference type="AlphaFoldDB" id="A0A150T165"/>
<gene>
    <name evidence="3" type="ORF">BE18_47765</name>
</gene>
<evidence type="ECO:0000259" key="1">
    <source>
        <dbReference type="Pfam" id="PF12476"/>
    </source>
</evidence>
<organism evidence="3 4">
    <name type="scientific">Sorangium cellulosum</name>
    <name type="common">Polyangium cellulosum</name>
    <dbReference type="NCBI Taxonomy" id="56"/>
    <lineage>
        <taxon>Bacteria</taxon>
        <taxon>Pseudomonadati</taxon>
        <taxon>Myxococcota</taxon>
        <taxon>Polyangia</taxon>
        <taxon>Polyangiales</taxon>
        <taxon>Polyangiaceae</taxon>
        <taxon>Sorangium</taxon>
    </lineage>
</organism>
<dbReference type="Pfam" id="PF13304">
    <property type="entry name" value="AAA_21"/>
    <property type="match status" value="1"/>
</dbReference>
<dbReference type="SUPFAM" id="SSF52540">
    <property type="entry name" value="P-loop containing nucleoside triphosphate hydrolases"/>
    <property type="match status" value="1"/>
</dbReference>
<dbReference type="InterPro" id="IPR022532">
    <property type="entry name" value="DUF3696"/>
</dbReference>
<dbReference type="GO" id="GO:0005524">
    <property type="term" value="F:ATP binding"/>
    <property type="evidence" value="ECO:0007669"/>
    <property type="project" value="InterPro"/>
</dbReference>
<protein>
    <recommendedName>
        <fullName evidence="5">DUF3696 domain-containing protein</fullName>
    </recommendedName>
</protein>
<dbReference type="InterPro" id="IPR051396">
    <property type="entry name" value="Bact_Antivir_Def_Nuclease"/>
</dbReference>
<sequence>MFTKLGLRDFKSWRGAHAFDLRPLTLVLGVNSAGKTSLIQPLLLLKQTIESPDRLLSLNLGGHPGEMLDLGRLSDVVSGGDVRAGLGFRLTFGPVSIGKGAAPRALDAVDYAVEYGAAEDENPYVERLSYATAEGAYALARQRDGAYALSAPGGPLPDDRRARRTYEPERSVGFSADAVAALGAAGADAQDLALALTRELQRLAYLGPHRSVPTRHYAWTGRSVGQLGSSGEHAIPALIASLVGRHADGSERGRLVEQVSAGLARLGVADRMEIERQATTFFQVMITFQGHRTNLLDVGFGVSQVLPVVTAAYFAPEGSTVIMSEPELHLHPLAQSALGDLLVEAVRERRVQLLVETHSEHLFRRIQTLMAEERITPDECAMYFARCKEGDSVLEPLEVNEYGRVANWPDKFFGDTVGEVERQMERMLDRMEKDEQRG</sequence>
<reference evidence="3 4" key="1">
    <citation type="submission" date="2014-02" db="EMBL/GenBank/DDBJ databases">
        <title>The small core and large imbalanced accessory genome model reveals a collaborative survival strategy of Sorangium cellulosum strains in nature.</title>
        <authorList>
            <person name="Han K."/>
            <person name="Peng R."/>
            <person name="Blom J."/>
            <person name="Li Y.-Z."/>
        </authorList>
    </citation>
    <scope>NUCLEOTIDE SEQUENCE [LARGE SCALE GENOMIC DNA]</scope>
    <source>
        <strain evidence="3 4">So0149</strain>
    </source>
</reference>
<dbReference type="InterPro" id="IPR003959">
    <property type="entry name" value="ATPase_AAA_core"/>
</dbReference>
<dbReference type="PANTHER" id="PTHR43581">
    <property type="entry name" value="ATP/GTP PHOSPHATASE"/>
    <property type="match status" value="1"/>
</dbReference>
<dbReference type="PIRSF" id="PIRSF034888">
    <property type="entry name" value="P-loop_UCP034888"/>
    <property type="match status" value="1"/>
</dbReference>
<evidence type="ECO:0000313" key="4">
    <source>
        <dbReference type="Proteomes" id="UP000075515"/>
    </source>
</evidence>
<comment type="caution">
    <text evidence="3">The sequence shown here is derived from an EMBL/GenBank/DDBJ whole genome shotgun (WGS) entry which is preliminary data.</text>
</comment>
<proteinExistence type="predicted"/>
<dbReference type="InterPro" id="IPR027417">
    <property type="entry name" value="P-loop_NTPase"/>
</dbReference>
<dbReference type="EMBL" id="JEMC01001303">
    <property type="protein sequence ID" value="KYF98187.1"/>
    <property type="molecule type" value="Genomic_DNA"/>
</dbReference>
<dbReference type="Proteomes" id="UP000075515">
    <property type="component" value="Unassembled WGS sequence"/>
</dbReference>
<name>A0A150T165_SORCE</name>
<evidence type="ECO:0008006" key="5">
    <source>
        <dbReference type="Google" id="ProtNLM"/>
    </source>
</evidence>
<accession>A0A150T165</accession>
<feature type="domain" description="DUF3696" evidence="1">
    <location>
        <begin position="375"/>
        <end position="422"/>
    </location>
</feature>
<dbReference type="GO" id="GO:0016887">
    <property type="term" value="F:ATP hydrolysis activity"/>
    <property type="evidence" value="ECO:0007669"/>
    <property type="project" value="InterPro"/>
</dbReference>